<sequence length="70" mass="7741">MPNGTDICGVEKAHQIGAGLSRDKNRKIYREVQIASIVIELTNSESKMISLCRRLHLDQKAGYGVVQVNS</sequence>
<evidence type="ECO:0000313" key="1">
    <source>
        <dbReference type="EMBL" id="KHD72338.1"/>
    </source>
</evidence>
<protein>
    <submittedName>
        <fullName evidence="1">Uncharacterized protein</fullName>
    </submittedName>
</protein>
<evidence type="ECO:0000313" key="2">
    <source>
        <dbReference type="Proteomes" id="UP000054537"/>
    </source>
</evidence>
<dbReference type="Proteomes" id="UP000054537">
    <property type="component" value="Unassembled WGS sequence"/>
</dbReference>
<comment type="caution">
    <text evidence="1">The sequence shown here is derived from an EMBL/GenBank/DDBJ whole genome shotgun (WGS) entry which is preliminary data.</text>
</comment>
<keyword evidence="2" id="KW-1185">Reference proteome</keyword>
<organism evidence="1 2">
    <name type="scientific">Actinoplanes utahensis</name>
    <dbReference type="NCBI Taxonomy" id="1869"/>
    <lineage>
        <taxon>Bacteria</taxon>
        <taxon>Bacillati</taxon>
        <taxon>Actinomycetota</taxon>
        <taxon>Actinomycetes</taxon>
        <taxon>Micromonosporales</taxon>
        <taxon>Micromonosporaceae</taxon>
        <taxon>Actinoplanes</taxon>
    </lineage>
</organism>
<dbReference type="EMBL" id="JRTT01000137">
    <property type="protein sequence ID" value="KHD72338.1"/>
    <property type="molecule type" value="Genomic_DNA"/>
</dbReference>
<accession>A0A0A6UBB2</accession>
<gene>
    <name evidence="1" type="ORF">MB27_38260</name>
</gene>
<proteinExistence type="predicted"/>
<dbReference type="AlphaFoldDB" id="A0A0A6UBB2"/>
<reference evidence="1 2" key="1">
    <citation type="submission" date="2014-10" db="EMBL/GenBank/DDBJ databases">
        <title>Draft genome sequence of Actinoplanes utahensis NRRL 12052.</title>
        <authorList>
            <person name="Velasco-Bucheli B."/>
            <person name="del Cerro C."/>
            <person name="Hormigo D."/>
            <person name="Garcia J.L."/>
            <person name="Acebal C."/>
            <person name="Arroyo M."/>
            <person name="de la Mata I."/>
        </authorList>
    </citation>
    <scope>NUCLEOTIDE SEQUENCE [LARGE SCALE GENOMIC DNA]</scope>
    <source>
        <strain evidence="1 2">NRRL 12052</strain>
    </source>
</reference>
<name>A0A0A6UBB2_ACTUT</name>